<dbReference type="Pfam" id="PF14535">
    <property type="entry name" value="AMP-binding_C_2"/>
    <property type="match status" value="1"/>
</dbReference>
<dbReference type="Gene3D" id="3.40.50.12780">
    <property type="entry name" value="N-terminal domain of ligase-like"/>
    <property type="match status" value="1"/>
</dbReference>
<protein>
    <submittedName>
        <fullName evidence="4">Phenylacetate--CoA ligase family protein</fullName>
    </submittedName>
</protein>
<dbReference type="InterPro" id="IPR045851">
    <property type="entry name" value="AMP-bd_C_sf"/>
</dbReference>
<accession>A0ABD5WEK4</accession>
<feature type="domain" description="AMP-dependent synthetase/ligase" evidence="2">
    <location>
        <begin position="82"/>
        <end position="290"/>
    </location>
</feature>
<dbReference type="SUPFAM" id="SSF56801">
    <property type="entry name" value="Acetyl-CoA synthetase-like"/>
    <property type="match status" value="1"/>
</dbReference>
<feature type="region of interest" description="Disordered" evidence="1">
    <location>
        <begin position="422"/>
        <end position="443"/>
    </location>
</feature>
<dbReference type="PANTHER" id="PTHR43845">
    <property type="entry name" value="BLR5969 PROTEIN"/>
    <property type="match status" value="1"/>
</dbReference>
<dbReference type="AlphaFoldDB" id="A0ABD5WEK4"/>
<reference evidence="4 5" key="1">
    <citation type="journal article" date="2019" name="Int. J. Syst. Evol. Microbiol.">
        <title>The Global Catalogue of Microorganisms (GCM) 10K type strain sequencing project: providing services to taxonomists for standard genome sequencing and annotation.</title>
        <authorList>
            <consortium name="The Broad Institute Genomics Platform"/>
            <consortium name="The Broad Institute Genome Sequencing Center for Infectious Disease"/>
            <person name="Wu L."/>
            <person name="Ma J."/>
        </authorList>
    </citation>
    <scope>NUCLEOTIDE SEQUENCE [LARGE SCALE GENOMIC DNA]</scope>
    <source>
        <strain evidence="4 5">DT72</strain>
    </source>
</reference>
<evidence type="ECO:0000259" key="2">
    <source>
        <dbReference type="Pfam" id="PF00501"/>
    </source>
</evidence>
<feature type="domain" description="AMP-dependent ligase C-terminal" evidence="3">
    <location>
        <begin position="343"/>
        <end position="435"/>
    </location>
</feature>
<dbReference type="InterPro" id="IPR042099">
    <property type="entry name" value="ANL_N_sf"/>
</dbReference>
<name>A0ABD5WEK4_9EURY</name>
<dbReference type="Proteomes" id="UP001596407">
    <property type="component" value="Unassembled WGS sequence"/>
</dbReference>
<dbReference type="RefSeq" id="WP_382208528.1">
    <property type="nucleotide sequence ID" value="NZ_JBHSZH010000001.1"/>
</dbReference>
<evidence type="ECO:0000313" key="5">
    <source>
        <dbReference type="Proteomes" id="UP001596407"/>
    </source>
</evidence>
<keyword evidence="4" id="KW-0436">Ligase</keyword>
<organism evidence="4 5">
    <name type="scientific">Halorussus caseinilyticus</name>
    <dbReference type="NCBI Taxonomy" id="3034025"/>
    <lineage>
        <taxon>Archaea</taxon>
        <taxon>Methanobacteriati</taxon>
        <taxon>Methanobacteriota</taxon>
        <taxon>Stenosarchaea group</taxon>
        <taxon>Halobacteria</taxon>
        <taxon>Halobacteriales</taxon>
        <taxon>Haladaptataceae</taxon>
        <taxon>Halorussus</taxon>
    </lineage>
</organism>
<keyword evidence="5" id="KW-1185">Reference proteome</keyword>
<dbReference type="Gene3D" id="3.30.300.30">
    <property type="match status" value="1"/>
</dbReference>
<dbReference type="EMBL" id="JBHSZH010000001">
    <property type="protein sequence ID" value="MFC7079002.1"/>
    <property type="molecule type" value="Genomic_DNA"/>
</dbReference>
<dbReference type="InterPro" id="IPR028154">
    <property type="entry name" value="AMP-dep_Lig_C"/>
</dbReference>
<evidence type="ECO:0000256" key="1">
    <source>
        <dbReference type="SAM" id="MobiDB-lite"/>
    </source>
</evidence>
<dbReference type="GO" id="GO:0016874">
    <property type="term" value="F:ligase activity"/>
    <property type="evidence" value="ECO:0007669"/>
    <property type="project" value="UniProtKB-KW"/>
</dbReference>
<gene>
    <name evidence="4" type="ORF">ACFQJ6_01520</name>
</gene>
<dbReference type="InterPro" id="IPR000873">
    <property type="entry name" value="AMP-dep_synth/lig_dom"/>
</dbReference>
<evidence type="ECO:0000259" key="3">
    <source>
        <dbReference type="Pfam" id="PF14535"/>
    </source>
</evidence>
<proteinExistence type="predicted"/>
<evidence type="ECO:0000313" key="4">
    <source>
        <dbReference type="EMBL" id="MFC7079002.1"/>
    </source>
</evidence>
<comment type="caution">
    <text evidence="4">The sequence shown here is derived from an EMBL/GenBank/DDBJ whole genome shotgun (WGS) entry which is preliminary data.</text>
</comment>
<dbReference type="Pfam" id="PF00501">
    <property type="entry name" value="AMP-binding"/>
    <property type="match status" value="1"/>
</dbReference>
<dbReference type="PANTHER" id="PTHR43845:SF1">
    <property type="entry name" value="BLR5969 PROTEIN"/>
    <property type="match status" value="1"/>
</dbReference>
<sequence>MSEMWNPILETMALDDLRAYQLDQFREQVEHAKDDSPFYAEKLSGISPDDITSLADVRELPTTTKDELREAQREGDGLYGDLLAEDAESVVSYHQTSGTTGRPVRQADSLPDWEWWTDSWATVLWAQGVRPDDRVFLPFSYSVFVAFWAAHAAAERIGAEVIPGGGMSSAQRVEKIETLDPTVVAVTPTYAFRLAEVAEQEGIDLAETAIETVVCAGEPGASVPSTKDELEALWGADVYDHAGATEAGAWGFACDGDTLGLHFNEARFLVEVLDGDDEPVGPGETGRLVVTPLNRSAQPYVRSELKDRIRLAEESCDCGRTFRVTDGGVLGREDEFRTINGTLLSPRAVEDVVHGYDPVTNEFRVRIEDHPEKDLDTLELRVEADGEYDYDADRIATELDKELKKRTHLSFDVDVSSPGTLDRNELKSDRFTDARTRRTQYEQ</sequence>